<name>A0A1F2UMH1_9ACTN</name>
<dbReference type="EMBL" id="MELI01000051">
    <property type="protein sequence ID" value="OFW34181.1"/>
    <property type="molecule type" value="Genomic_DNA"/>
</dbReference>
<comment type="caution">
    <text evidence="1">The sequence shown here is derived from an EMBL/GenBank/DDBJ whole genome shotgun (WGS) entry which is preliminary data.</text>
</comment>
<dbReference type="Proteomes" id="UP000178086">
    <property type="component" value="Unassembled WGS sequence"/>
</dbReference>
<evidence type="ECO:0008006" key="3">
    <source>
        <dbReference type="Google" id="ProtNLM"/>
    </source>
</evidence>
<reference evidence="1 2" key="1">
    <citation type="journal article" date="2016" name="Nat. Commun.">
        <title>Thousands of microbial genomes shed light on interconnected biogeochemical processes in an aquifer system.</title>
        <authorList>
            <person name="Anantharaman K."/>
            <person name="Brown C.T."/>
            <person name="Hug L.A."/>
            <person name="Sharon I."/>
            <person name="Castelle C.J."/>
            <person name="Probst A.J."/>
            <person name="Thomas B.C."/>
            <person name="Singh A."/>
            <person name="Wilkins M.J."/>
            <person name="Karaoz U."/>
            <person name="Brodie E.L."/>
            <person name="Williams K.H."/>
            <person name="Hubbard S.S."/>
            <person name="Banfield J.F."/>
        </authorList>
    </citation>
    <scope>NUCLEOTIDE SEQUENCE [LARGE SCALE GENOMIC DNA]</scope>
</reference>
<sequence length="86" mass="10065">MHFVRDVSYESEYKLILTLEDGCKKIVDLERYLEGEIFEPLRDIEYFKTVRLNRDVDTIVWDNGADMSPDFLCEIGRLADKSTATL</sequence>
<proteinExistence type="predicted"/>
<dbReference type="SUPFAM" id="SSF143880">
    <property type="entry name" value="NE0471 N-terminal domain-like"/>
    <property type="match status" value="1"/>
</dbReference>
<dbReference type="Pfam" id="PF10387">
    <property type="entry name" value="DUF2442"/>
    <property type="match status" value="1"/>
</dbReference>
<protein>
    <recommendedName>
        <fullName evidence="3">DUF2442 domain-containing protein</fullName>
    </recommendedName>
</protein>
<dbReference type="Gene3D" id="3.30.2020.10">
    <property type="entry name" value="NE0471-like N-terminal domain"/>
    <property type="match status" value="1"/>
</dbReference>
<gene>
    <name evidence="1" type="ORF">A2074_02730</name>
</gene>
<dbReference type="AlphaFoldDB" id="A0A1F2UMH1"/>
<evidence type="ECO:0000313" key="1">
    <source>
        <dbReference type="EMBL" id="OFW34181.1"/>
    </source>
</evidence>
<organism evidence="1 2">
    <name type="scientific">Candidatus Aquicultor primus</name>
    <dbReference type="NCBI Taxonomy" id="1797195"/>
    <lineage>
        <taxon>Bacteria</taxon>
        <taxon>Bacillati</taxon>
        <taxon>Actinomycetota</taxon>
        <taxon>Candidatus Aquicultoria</taxon>
        <taxon>Candidatus Aquicultorales</taxon>
        <taxon>Candidatus Aquicultoraceae</taxon>
        <taxon>Candidatus Aquicultor</taxon>
    </lineage>
</organism>
<evidence type="ECO:0000313" key="2">
    <source>
        <dbReference type="Proteomes" id="UP000178086"/>
    </source>
</evidence>
<dbReference type="InterPro" id="IPR036782">
    <property type="entry name" value="NE0471-like_N"/>
</dbReference>
<dbReference type="InterPro" id="IPR018841">
    <property type="entry name" value="DUF2442"/>
</dbReference>
<accession>A0A1F2UMH1</accession>